<reference evidence="4" key="1">
    <citation type="submission" date="2010-12" db="EMBL/GenBank/DDBJ databases">
        <title>Complete sequence of plasmid 2 of Asticcacaulis excentricus CB 48.</title>
        <authorList>
            <consortium name="US DOE Joint Genome Institute"/>
            <person name="Lucas S."/>
            <person name="Copeland A."/>
            <person name="Lapidus A."/>
            <person name="Cheng J.-F."/>
            <person name="Bruce D."/>
            <person name="Goodwin L."/>
            <person name="Pitluck S."/>
            <person name="Teshima H."/>
            <person name="Davenport K."/>
            <person name="Detter J.C."/>
            <person name="Han C."/>
            <person name="Tapia R."/>
            <person name="Land M."/>
            <person name="Hauser L."/>
            <person name="Jeffries C."/>
            <person name="Kyrpides N."/>
            <person name="Ivanova N."/>
            <person name="Ovchinnikova G."/>
            <person name="Brun Y.V."/>
            <person name="Woyke T."/>
        </authorList>
    </citation>
    <scope>NUCLEOTIDE SEQUENCE [LARGE SCALE GENOMIC DNA]</scope>
    <source>
        <strain evidence="4">ATCC 15261 / DSM 4724 / KCTC 12464 / NCIMB 9791 / VKM B-1370 / CB 48</strain>
        <plasmid evidence="4">pASTEX02</plasmid>
    </source>
</reference>
<protein>
    <submittedName>
        <fullName evidence="3">Uncharacterized protein</fullName>
    </submittedName>
</protein>
<keyword evidence="2" id="KW-1133">Transmembrane helix</keyword>
<gene>
    <name evidence="3" type="ordered locus">Astex_3781</name>
</gene>
<proteinExistence type="predicted"/>
<dbReference type="KEGG" id="aex:Astex_3781"/>
<accession>E8RVW9</accession>
<evidence type="ECO:0000313" key="4">
    <source>
        <dbReference type="Proteomes" id="UP000001492"/>
    </source>
</evidence>
<keyword evidence="2" id="KW-0812">Transmembrane</keyword>
<evidence type="ECO:0000256" key="1">
    <source>
        <dbReference type="SAM" id="MobiDB-lite"/>
    </source>
</evidence>
<keyword evidence="3" id="KW-0614">Plasmid</keyword>
<keyword evidence="2" id="KW-0472">Membrane</keyword>
<dbReference type="Proteomes" id="UP000001492">
    <property type="component" value="Plasmid pASTEX02"/>
</dbReference>
<feature type="region of interest" description="Disordered" evidence="1">
    <location>
        <begin position="1"/>
        <end position="32"/>
    </location>
</feature>
<geneLocation type="plasmid" evidence="3 4">
    <name>pASTEX02</name>
</geneLocation>
<evidence type="ECO:0000256" key="2">
    <source>
        <dbReference type="SAM" id="Phobius"/>
    </source>
</evidence>
<feature type="compositionally biased region" description="Low complexity" evidence="1">
    <location>
        <begin position="16"/>
        <end position="27"/>
    </location>
</feature>
<organism evidence="3 4">
    <name type="scientific">Asticcacaulis excentricus (strain ATCC 15261 / DSM 4724 / KCTC 12464 / NCIMB 9791 / VKM B-1370 / CB 48)</name>
    <dbReference type="NCBI Taxonomy" id="573065"/>
    <lineage>
        <taxon>Bacteria</taxon>
        <taxon>Pseudomonadati</taxon>
        <taxon>Pseudomonadota</taxon>
        <taxon>Alphaproteobacteria</taxon>
        <taxon>Caulobacterales</taxon>
        <taxon>Caulobacteraceae</taxon>
        <taxon>Asticcacaulis</taxon>
    </lineage>
</organism>
<dbReference type="EMBL" id="CP002398">
    <property type="protein sequence ID" value="ADU15391.1"/>
    <property type="molecule type" value="Genomic_DNA"/>
</dbReference>
<name>E8RVW9_ASTEC</name>
<evidence type="ECO:0000313" key="3">
    <source>
        <dbReference type="EMBL" id="ADU15391.1"/>
    </source>
</evidence>
<dbReference type="RefSeq" id="WP_013481204.1">
    <property type="nucleotide sequence ID" value="NC_014819.1"/>
</dbReference>
<sequence length="176" mass="19901">MRKLNTQEARTRKRALSGSASSSKNGSVPGPMANGQRVVLNLIDDVEFRTVLELGLAEYIGRYKKPASTKNILPEALDYVSRLSGDELWRLTYDKYTYDQQKRQGINLDPKLNAHLQRTVEAIQRTCADKLIRARWNKRMIAVAALYLYCLYLIAHNGNRYMLPAEQAAALSAVGR</sequence>
<keyword evidence="4" id="KW-1185">Reference proteome</keyword>
<feature type="transmembrane region" description="Helical" evidence="2">
    <location>
        <begin position="139"/>
        <end position="155"/>
    </location>
</feature>
<dbReference type="HOGENOM" id="CLU_1522176_0_0_5"/>
<dbReference type="AlphaFoldDB" id="E8RVW9"/>